<dbReference type="NCBIfam" id="TIGR03544">
    <property type="entry name" value="DivI1A_domain"/>
    <property type="match status" value="1"/>
</dbReference>
<keyword evidence="2" id="KW-1185">Reference proteome</keyword>
<gene>
    <name evidence="1" type="ORF">I0C86_39445</name>
</gene>
<dbReference type="Proteomes" id="UP000638560">
    <property type="component" value="Unassembled WGS sequence"/>
</dbReference>
<evidence type="ECO:0000313" key="2">
    <source>
        <dbReference type="Proteomes" id="UP000638560"/>
    </source>
</evidence>
<dbReference type="RefSeq" id="WP_196206423.1">
    <property type="nucleotide sequence ID" value="NZ_JADPUN010000405.1"/>
</dbReference>
<accession>A0ABS0H9L3</accession>
<comment type="caution">
    <text evidence="1">The sequence shown here is derived from an EMBL/GenBank/DDBJ whole genome shotgun (WGS) entry which is preliminary data.</text>
</comment>
<organism evidence="1 2">
    <name type="scientific">Plantactinospora alkalitolerans</name>
    <dbReference type="NCBI Taxonomy" id="2789879"/>
    <lineage>
        <taxon>Bacteria</taxon>
        <taxon>Bacillati</taxon>
        <taxon>Actinomycetota</taxon>
        <taxon>Actinomycetes</taxon>
        <taxon>Micromonosporales</taxon>
        <taxon>Micromonosporaceae</taxon>
        <taxon>Plantactinospora</taxon>
    </lineage>
</organism>
<dbReference type="Gene3D" id="6.10.250.660">
    <property type="match status" value="1"/>
</dbReference>
<proteinExistence type="predicted"/>
<dbReference type="EMBL" id="JADPUN010000405">
    <property type="protein sequence ID" value="MBF9134956.1"/>
    <property type="molecule type" value="Genomic_DNA"/>
</dbReference>
<sequence>MKRLVSWPGAGAVATGSSLYGVLADPARLGAELFGKSTFERDTDEVYGSRPEGGVGWCCGWGACGRTAEWWWSAVSAVYPGMTSADIRAARFGRRSWRRGLDPDEVYAFLLRIADEVELLRSDARVARDDADRVKVAPRNWQTRNTRACDARWRGDRR</sequence>
<reference evidence="1 2" key="1">
    <citation type="submission" date="2020-11" db="EMBL/GenBank/DDBJ databases">
        <title>A novel isolate from a Black sea contaminated sediment with potential to produce alkanes: Plantactinospora alkalitolerans sp. nov.</title>
        <authorList>
            <person name="Carro L."/>
            <person name="Veyisoglu A."/>
            <person name="Guven K."/>
            <person name="Schumann P."/>
            <person name="Klenk H.-P."/>
            <person name="Sahin N."/>
        </authorList>
    </citation>
    <scope>NUCLEOTIDE SEQUENCE [LARGE SCALE GENOMIC DNA]</scope>
    <source>
        <strain evidence="1 2">S1510</strain>
    </source>
</reference>
<dbReference type="InterPro" id="IPR019933">
    <property type="entry name" value="DivIVA_domain"/>
</dbReference>
<protein>
    <submittedName>
        <fullName evidence="1">DivIVA domain-containing protein</fullName>
    </submittedName>
</protein>
<name>A0ABS0H9L3_9ACTN</name>
<evidence type="ECO:0000313" key="1">
    <source>
        <dbReference type="EMBL" id="MBF9134956.1"/>
    </source>
</evidence>